<organism evidence="1 2">
    <name type="scientific">Dactylosporangium sucinum</name>
    <dbReference type="NCBI Taxonomy" id="1424081"/>
    <lineage>
        <taxon>Bacteria</taxon>
        <taxon>Bacillati</taxon>
        <taxon>Actinomycetota</taxon>
        <taxon>Actinomycetes</taxon>
        <taxon>Micromonosporales</taxon>
        <taxon>Micromonosporaceae</taxon>
        <taxon>Dactylosporangium</taxon>
    </lineage>
</organism>
<reference evidence="1" key="2">
    <citation type="submission" date="2020-09" db="EMBL/GenBank/DDBJ databases">
        <authorList>
            <person name="Sun Q."/>
            <person name="Ohkuma M."/>
        </authorList>
    </citation>
    <scope>NUCLEOTIDE SEQUENCE</scope>
    <source>
        <strain evidence="1">JCM 19831</strain>
    </source>
</reference>
<evidence type="ECO:0000313" key="1">
    <source>
        <dbReference type="EMBL" id="GGM30035.1"/>
    </source>
</evidence>
<protein>
    <submittedName>
        <fullName evidence="1">Uncharacterized protein</fullName>
    </submittedName>
</protein>
<dbReference type="EMBL" id="BMPI01000014">
    <property type="protein sequence ID" value="GGM30035.1"/>
    <property type="molecule type" value="Genomic_DNA"/>
</dbReference>
<evidence type="ECO:0000313" key="2">
    <source>
        <dbReference type="Proteomes" id="UP000642070"/>
    </source>
</evidence>
<accession>A0A917WU71</accession>
<gene>
    <name evidence="1" type="ORF">GCM10007977_034140</name>
</gene>
<name>A0A917WU71_9ACTN</name>
<comment type="caution">
    <text evidence="1">The sequence shown here is derived from an EMBL/GenBank/DDBJ whole genome shotgun (WGS) entry which is preliminary data.</text>
</comment>
<reference evidence="1" key="1">
    <citation type="journal article" date="2014" name="Int. J. Syst. Evol. Microbiol.">
        <title>Complete genome sequence of Corynebacterium casei LMG S-19264T (=DSM 44701T), isolated from a smear-ripened cheese.</title>
        <authorList>
            <consortium name="US DOE Joint Genome Institute (JGI-PGF)"/>
            <person name="Walter F."/>
            <person name="Albersmeier A."/>
            <person name="Kalinowski J."/>
            <person name="Ruckert C."/>
        </authorList>
    </citation>
    <scope>NUCLEOTIDE SEQUENCE</scope>
    <source>
        <strain evidence="1">JCM 19831</strain>
    </source>
</reference>
<dbReference type="RefSeq" id="WP_190250813.1">
    <property type="nucleotide sequence ID" value="NZ_BMPI01000014.1"/>
</dbReference>
<dbReference type="AlphaFoldDB" id="A0A917WU71"/>
<dbReference type="Proteomes" id="UP000642070">
    <property type="component" value="Unassembled WGS sequence"/>
</dbReference>
<sequence length="161" mass="18015">MGYTTEFTGRVTVVPPLGPDTVQRLAGWAGTRHEDPGLPGHWCHWVAFDDGATIGWDGAEKFYAAELWLAHVIEHLLPPGHVVDGTIEAEGEEPGDEWRIEVRDNVVHVVQRTVEPEYDEVDPADIEDWGERQWAAYAAKTRHDVVYVIRDGARHEVDGIG</sequence>
<keyword evidence="2" id="KW-1185">Reference proteome</keyword>
<proteinExistence type="predicted"/>